<dbReference type="Proteomes" id="UP000032303">
    <property type="component" value="Chromosome 1"/>
</dbReference>
<accession>A0A0C5WHY8</accession>
<sequence>MFEIDLTDFELNEDEFWNEYQQDLEFADWSESDNFDEYEYVDDQVG</sequence>
<reference evidence="1 2" key="1">
    <citation type="submission" date="2013-05" db="EMBL/GenBank/DDBJ databases">
        <title>Complete genome sequence of the lipase-producing bacterium Photobacterium gaetbulicola Gung47.</title>
        <authorList>
            <person name="Kim Y.-O."/>
        </authorList>
    </citation>
    <scope>NUCLEOTIDE SEQUENCE [LARGE SCALE GENOMIC DNA]</scope>
    <source>
        <strain evidence="1 2">Gung47</strain>
    </source>
</reference>
<dbReference type="PATRIC" id="fig|658445.3.peg.802"/>
<dbReference type="HOGENOM" id="CLU_3187079_0_0_6"/>
<proteinExistence type="predicted"/>
<evidence type="ECO:0000313" key="2">
    <source>
        <dbReference type="Proteomes" id="UP000032303"/>
    </source>
</evidence>
<organism evidence="1 2">
    <name type="scientific">Photobacterium gaetbulicola Gung47</name>
    <dbReference type="NCBI Taxonomy" id="658445"/>
    <lineage>
        <taxon>Bacteria</taxon>
        <taxon>Pseudomonadati</taxon>
        <taxon>Pseudomonadota</taxon>
        <taxon>Gammaproteobacteria</taxon>
        <taxon>Vibrionales</taxon>
        <taxon>Vibrionaceae</taxon>
        <taxon>Photobacterium</taxon>
    </lineage>
</organism>
<dbReference type="AlphaFoldDB" id="A0A0C5WHY8"/>
<dbReference type="EMBL" id="CP005973">
    <property type="protein sequence ID" value="AJR05762.1"/>
    <property type="molecule type" value="Genomic_DNA"/>
</dbReference>
<protein>
    <submittedName>
        <fullName evidence="1">Uncharacterized protein</fullName>
    </submittedName>
</protein>
<keyword evidence="2" id="KW-1185">Reference proteome</keyword>
<name>A0A0C5WHY8_9GAMM</name>
<dbReference type="KEGG" id="pgb:H744_1c0737"/>
<gene>
    <name evidence="1" type="ORF">H744_1c0737</name>
</gene>
<evidence type="ECO:0000313" key="1">
    <source>
        <dbReference type="EMBL" id="AJR05762.1"/>
    </source>
</evidence>